<keyword evidence="3" id="KW-1185">Reference proteome</keyword>
<proteinExistence type="predicted"/>
<keyword evidence="1" id="KW-0472">Membrane</keyword>
<organism evidence="2 3">
    <name type="scientific">Thalassomonas haliotis</name>
    <dbReference type="NCBI Taxonomy" id="485448"/>
    <lineage>
        <taxon>Bacteria</taxon>
        <taxon>Pseudomonadati</taxon>
        <taxon>Pseudomonadota</taxon>
        <taxon>Gammaproteobacteria</taxon>
        <taxon>Alteromonadales</taxon>
        <taxon>Colwelliaceae</taxon>
        <taxon>Thalassomonas</taxon>
    </lineage>
</organism>
<gene>
    <name evidence="2" type="ORF">H3N35_15615</name>
</gene>
<feature type="transmembrane region" description="Helical" evidence="1">
    <location>
        <begin position="18"/>
        <end position="35"/>
    </location>
</feature>
<evidence type="ECO:0008006" key="4">
    <source>
        <dbReference type="Google" id="ProtNLM"/>
    </source>
</evidence>
<evidence type="ECO:0000313" key="2">
    <source>
        <dbReference type="EMBL" id="WDE09745.1"/>
    </source>
</evidence>
<evidence type="ECO:0000256" key="1">
    <source>
        <dbReference type="SAM" id="Phobius"/>
    </source>
</evidence>
<dbReference type="Proteomes" id="UP001215231">
    <property type="component" value="Chromosome"/>
</dbReference>
<dbReference type="EMBL" id="CP059693">
    <property type="protein sequence ID" value="WDE09745.1"/>
    <property type="molecule type" value="Genomic_DNA"/>
</dbReference>
<accession>A0ABY7V946</accession>
<protein>
    <recommendedName>
        <fullName evidence="4">DUF1240 domain-containing protein</fullName>
    </recommendedName>
</protein>
<name>A0ABY7V946_9GAMM</name>
<keyword evidence="1" id="KW-0812">Transmembrane</keyword>
<evidence type="ECO:0000313" key="3">
    <source>
        <dbReference type="Proteomes" id="UP001215231"/>
    </source>
</evidence>
<feature type="transmembrane region" description="Helical" evidence="1">
    <location>
        <begin position="97"/>
        <end position="120"/>
    </location>
</feature>
<reference evidence="2 3" key="1">
    <citation type="journal article" date="2022" name="Mar. Drugs">
        <title>Bioassay-Guided Fractionation Leads to the Detection of Cholic Acid Generated by the Rare Thalassomonas sp.</title>
        <authorList>
            <person name="Pheiffer F."/>
            <person name="Schneider Y.K."/>
            <person name="Hansen E.H."/>
            <person name="Andersen J.H."/>
            <person name="Isaksson J."/>
            <person name="Busche T."/>
            <person name="R C."/>
            <person name="Kalinowski J."/>
            <person name="Zyl L.V."/>
            <person name="Trindade M."/>
        </authorList>
    </citation>
    <scope>NUCLEOTIDE SEQUENCE [LARGE SCALE GENOMIC DNA]</scope>
    <source>
        <strain evidence="2 3">A5K-61T</strain>
    </source>
</reference>
<keyword evidence="1" id="KW-1133">Transmembrane helix</keyword>
<dbReference type="RefSeq" id="WP_274049715.1">
    <property type="nucleotide sequence ID" value="NZ_CP059693.1"/>
</dbReference>
<feature type="transmembrane region" description="Helical" evidence="1">
    <location>
        <begin position="55"/>
        <end position="76"/>
    </location>
</feature>
<sequence length="194" mass="22169">MSNSAEYIEEPSGVKHKLIAVAIMLFFMFAAWIFISKLGSVLTNYNKLLIKSVFIEVWPLTFSVPFIVGIFGLIIFSAYLKLVGRMSQKKMQLGFKLFFVLLILAISSRIFFGWLSSYYLEKQGYSYCYFYSEHRAGTPDIWVEKADYCVENSGVVSIKVLAWISAQEAQGKSPTVLEVQKTVNDMIKNYITQK</sequence>